<keyword evidence="2" id="KW-1185">Reference proteome</keyword>
<sequence length="136" mass="15301">MDRRGWAGVSPAHVCGERCRWNSVPSPWTERCLGETRQPRPLAARRHDFNFAYRYEEELGNGHRSSRDYCGKLLAALLSVAQSGRGYRRASGLGLEDARARGHPVRWEKCSSNLEDDGTHGRAPCDAVVRIVRPAR</sequence>
<protein>
    <submittedName>
        <fullName evidence="1">Uncharacterized protein</fullName>
    </submittedName>
</protein>
<evidence type="ECO:0000313" key="1">
    <source>
        <dbReference type="EMBL" id="KAH6936366.1"/>
    </source>
</evidence>
<dbReference type="EMBL" id="CM023483">
    <property type="protein sequence ID" value="KAH6936366.1"/>
    <property type="molecule type" value="Genomic_DNA"/>
</dbReference>
<accession>A0ACB7SR05</accession>
<dbReference type="Proteomes" id="UP000821845">
    <property type="component" value="Chromosome 3"/>
</dbReference>
<organism evidence="1 2">
    <name type="scientific">Hyalomma asiaticum</name>
    <name type="common">Tick</name>
    <dbReference type="NCBI Taxonomy" id="266040"/>
    <lineage>
        <taxon>Eukaryota</taxon>
        <taxon>Metazoa</taxon>
        <taxon>Ecdysozoa</taxon>
        <taxon>Arthropoda</taxon>
        <taxon>Chelicerata</taxon>
        <taxon>Arachnida</taxon>
        <taxon>Acari</taxon>
        <taxon>Parasitiformes</taxon>
        <taxon>Ixodida</taxon>
        <taxon>Ixodoidea</taxon>
        <taxon>Ixodidae</taxon>
        <taxon>Hyalomminae</taxon>
        <taxon>Hyalomma</taxon>
    </lineage>
</organism>
<reference evidence="1" key="1">
    <citation type="submission" date="2020-05" db="EMBL/GenBank/DDBJ databases">
        <title>Large-scale comparative analyses of tick genomes elucidate their genetic diversity and vector capacities.</title>
        <authorList>
            <person name="Jia N."/>
            <person name="Wang J."/>
            <person name="Shi W."/>
            <person name="Du L."/>
            <person name="Sun Y."/>
            <person name="Zhan W."/>
            <person name="Jiang J."/>
            <person name="Wang Q."/>
            <person name="Zhang B."/>
            <person name="Ji P."/>
            <person name="Sakyi L.B."/>
            <person name="Cui X."/>
            <person name="Yuan T."/>
            <person name="Jiang B."/>
            <person name="Yang W."/>
            <person name="Lam T.T.-Y."/>
            <person name="Chang Q."/>
            <person name="Ding S."/>
            <person name="Wang X."/>
            <person name="Zhu J."/>
            <person name="Ruan X."/>
            <person name="Zhao L."/>
            <person name="Wei J."/>
            <person name="Que T."/>
            <person name="Du C."/>
            <person name="Cheng J."/>
            <person name="Dai P."/>
            <person name="Han X."/>
            <person name="Huang E."/>
            <person name="Gao Y."/>
            <person name="Liu J."/>
            <person name="Shao H."/>
            <person name="Ye R."/>
            <person name="Li L."/>
            <person name="Wei W."/>
            <person name="Wang X."/>
            <person name="Wang C."/>
            <person name="Yang T."/>
            <person name="Huo Q."/>
            <person name="Li W."/>
            <person name="Guo W."/>
            <person name="Chen H."/>
            <person name="Zhou L."/>
            <person name="Ni X."/>
            <person name="Tian J."/>
            <person name="Zhou Y."/>
            <person name="Sheng Y."/>
            <person name="Liu T."/>
            <person name="Pan Y."/>
            <person name="Xia L."/>
            <person name="Li J."/>
            <person name="Zhao F."/>
            <person name="Cao W."/>
        </authorList>
    </citation>
    <scope>NUCLEOTIDE SEQUENCE</scope>
    <source>
        <strain evidence="1">Hyas-2018</strain>
    </source>
</reference>
<evidence type="ECO:0000313" key="2">
    <source>
        <dbReference type="Proteomes" id="UP000821845"/>
    </source>
</evidence>
<proteinExistence type="predicted"/>
<comment type="caution">
    <text evidence="1">The sequence shown here is derived from an EMBL/GenBank/DDBJ whole genome shotgun (WGS) entry which is preliminary data.</text>
</comment>
<gene>
    <name evidence="1" type="ORF">HPB50_016359</name>
</gene>
<name>A0ACB7SR05_HYAAI</name>